<accession>A0A7E4UQY9</accession>
<keyword evidence="1" id="KW-1185">Reference proteome</keyword>
<evidence type="ECO:0000313" key="1">
    <source>
        <dbReference type="Proteomes" id="UP000492821"/>
    </source>
</evidence>
<sequence>MFDLTPSIAPRVTRATTVNVGRLVGLEREVCFFFVDVVPVKGAAGWLAALSILFICSCAKKSSLLAAQNVYAIASFQLV</sequence>
<dbReference type="WBParaSite" id="Pan_g11437.t1">
    <property type="protein sequence ID" value="Pan_g11437.t1"/>
    <property type="gene ID" value="Pan_g11437"/>
</dbReference>
<organism evidence="1 2">
    <name type="scientific">Panagrellus redivivus</name>
    <name type="common">Microworm</name>
    <dbReference type="NCBI Taxonomy" id="6233"/>
    <lineage>
        <taxon>Eukaryota</taxon>
        <taxon>Metazoa</taxon>
        <taxon>Ecdysozoa</taxon>
        <taxon>Nematoda</taxon>
        <taxon>Chromadorea</taxon>
        <taxon>Rhabditida</taxon>
        <taxon>Tylenchina</taxon>
        <taxon>Panagrolaimomorpha</taxon>
        <taxon>Panagrolaimoidea</taxon>
        <taxon>Panagrolaimidae</taxon>
        <taxon>Panagrellus</taxon>
    </lineage>
</organism>
<dbReference type="AlphaFoldDB" id="A0A7E4UQY9"/>
<proteinExistence type="predicted"/>
<protein>
    <submittedName>
        <fullName evidence="2">Uncharacterized protein</fullName>
    </submittedName>
</protein>
<reference evidence="2" key="2">
    <citation type="submission" date="2020-10" db="UniProtKB">
        <authorList>
            <consortium name="WormBaseParasite"/>
        </authorList>
    </citation>
    <scope>IDENTIFICATION</scope>
</reference>
<name>A0A7E4UQY9_PANRE</name>
<reference evidence="1" key="1">
    <citation type="journal article" date="2013" name="Genetics">
        <title>The draft genome and transcriptome of Panagrellus redivivus are shaped by the harsh demands of a free-living lifestyle.</title>
        <authorList>
            <person name="Srinivasan J."/>
            <person name="Dillman A.R."/>
            <person name="Macchietto M.G."/>
            <person name="Heikkinen L."/>
            <person name="Lakso M."/>
            <person name="Fracchia K.M."/>
            <person name="Antoshechkin I."/>
            <person name="Mortazavi A."/>
            <person name="Wong G."/>
            <person name="Sternberg P.W."/>
        </authorList>
    </citation>
    <scope>NUCLEOTIDE SEQUENCE [LARGE SCALE GENOMIC DNA]</scope>
    <source>
        <strain evidence="1">MT8872</strain>
    </source>
</reference>
<dbReference type="Proteomes" id="UP000492821">
    <property type="component" value="Unassembled WGS sequence"/>
</dbReference>
<evidence type="ECO:0000313" key="2">
    <source>
        <dbReference type="WBParaSite" id="Pan_g11437.t1"/>
    </source>
</evidence>